<evidence type="ECO:0008006" key="4">
    <source>
        <dbReference type="Google" id="ProtNLM"/>
    </source>
</evidence>
<dbReference type="EMBL" id="PNHK01000001">
    <property type="protein sequence ID" value="PMD06403.1"/>
    <property type="molecule type" value="Genomic_DNA"/>
</dbReference>
<evidence type="ECO:0000313" key="2">
    <source>
        <dbReference type="EMBL" id="PMD06403.1"/>
    </source>
</evidence>
<evidence type="ECO:0000313" key="3">
    <source>
        <dbReference type="Proteomes" id="UP000235598"/>
    </source>
</evidence>
<accession>A0A2N6VQV5</accession>
<dbReference type="RefSeq" id="WP_102238048.1">
    <property type="nucleotide sequence ID" value="NZ_BAAAIM010000005.1"/>
</dbReference>
<dbReference type="Proteomes" id="UP000235598">
    <property type="component" value="Unassembled WGS sequence"/>
</dbReference>
<feature type="transmembrane region" description="Helical" evidence="1">
    <location>
        <begin position="353"/>
        <end position="375"/>
    </location>
</feature>
<feature type="transmembrane region" description="Helical" evidence="1">
    <location>
        <begin position="173"/>
        <end position="192"/>
    </location>
</feature>
<feature type="transmembrane region" description="Helical" evidence="1">
    <location>
        <begin position="199"/>
        <end position="214"/>
    </location>
</feature>
<keyword evidence="1" id="KW-1133">Transmembrane helix</keyword>
<feature type="transmembrane region" description="Helical" evidence="1">
    <location>
        <begin position="327"/>
        <end position="346"/>
    </location>
</feature>
<gene>
    <name evidence="2" type="ORF">CJ199_03300</name>
</gene>
<dbReference type="AlphaFoldDB" id="A0A2N6VQV5"/>
<feature type="transmembrane region" description="Helical" evidence="1">
    <location>
        <begin position="60"/>
        <end position="77"/>
    </location>
</feature>
<feature type="transmembrane region" description="Helical" evidence="1">
    <location>
        <begin position="395"/>
        <end position="415"/>
    </location>
</feature>
<feature type="transmembrane region" description="Helical" evidence="1">
    <location>
        <begin position="24"/>
        <end position="40"/>
    </location>
</feature>
<keyword evidence="1" id="KW-0812">Transmembrane</keyword>
<sequence length="589" mass="63681">MTFTRWIPSRTQLRSWLTDSRREWFLFFAVCVLLSVLTYGRLVGDMGHRVFASNDDSSLFIFWFAHAADVVLSWIGLGSGEQNLLYTSSMNHPTGVNGGWNTSVMGLAVPLVPVTLVWGPVVAYNVAIMCAPVACVLAAAWAAAQFVSRRPAFVAGIAYGFSTYVIAQSAGHLNLAFAVLPPLVVGFVERLVTGRGRTWMNAVLLGCAVGWQFYLSNELLAHTFLMAVVLLVVTVALRWTEFREGVRRIAVGGAGAVGVAVVCGLPLLITMFALPGKPEGPIRPHGIWNNDLLDPVTPGKFTLISAGREIQRVIGIDDAEIGGYLGWPWLLTVAVIVVVLGINHAMSARVRTFAVVAVVMFILSMGSPMFVNGTATVNTGPFRLVESTPVLENVLPMRMSVHVALMLALLLAIAWHTVGPRFTPLLAVATVLIALTTTSGTVETRNIAYPSFYDDAVREHIARGSTVKMMPRPVASASPHSNESLVGQAVSGMWFKQVDGYFIGSREDAPVAYQSETTQLDEIMKDDAMPEPHQVREAVEELREKGVEYVAVTDSGAGLKHPASDIARAVSESSDAQVQFVGGVYVIRL</sequence>
<dbReference type="OrthoDB" id="2369748at2"/>
<comment type="caution">
    <text evidence="2">The sequence shown here is derived from an EMBL/GenBank/DDBJ whole genome shotgun (WGS) entry which is preliminary data.</text>
</comment>
<feature type="transmembrane region" description="Helical" evidence="1">
    <location>
        <begin position="422"/>
        <end position="442"/>
    </location>
</feature>
<keyword evidence="1" id="KW-0472">Membrane</keyword>
<evidence type="ECO:0000256" key="1">
    <source>
        <dbReference type="SAM" id="Phobius"/>
    </source>
</evidence>
<organism evidence="2 3">
    <name type="scientific">Brevibacterium paucivorans</name>
    <dbReference type="NCBI Taxonomy" id="170994"/>
    <lineage>
        <taxon>Bacteria</taxon>
        <taxon>Bacillati</taxon>
        <taxon>Actinomycetota</taxon>
        <taxon>Actinomycetes</taxon>
        <taxon>Micrococcales</taxon>
        <taxon>Brevibacteriaceae</taxon>
        <taxon>Brevibacterium</taxon>
    </lineage>
</organism>
<name>A0A2N6VQV5_9MICO</name>
<reference evidence="2 3" key="1">
    <citation type="submission" date="2017-09" db="EMBL/GenBank/DDBJ databases">
        <title>Bacterial strain isolated from the female urinary microbiota.</title>
        <authorList>
            <person name="Thomas-White K."/>
            <person name="Kumar N."/>
            <person name="Forster S."/>
            <person name="Putonti C."/>
            <person name="Lawley T."/>
            <person name="Wolfe A.J."/>
        </authorList>
    </citation>
    <scope>NUCLEOTIDE SEQUENCE [LARGE SCALE GENOMIC DNA]</scope>
    <source>
        <strain evidence="2 3">UMB1301</strain>
    </source>
</reference>
<protein>
    <recommendedName>
        <fullName evidence="4">Glycosyl transferase</fullName>
    </recommendedName>
</protein>
<feature type="transmembrane region" description="Helical" evidence="1">
    <location>
        <begin position="220"/>
        <end position="237"/>
    </location>
</feature>
<feature type="transmembrane region" description="Helical" evidence="1">
    <location>
        <begin position="124"/>
        <end position="144"/>
    </location>
</feature>
<proteinExistence type="predicted"/>
<feature type="transmembrane region" description="Helical" evidence="1">
    <location>
        <begin position="249"/>
        <end position="274"/>
    </location>
</feature>